<keyword evidence="1" id="KW-0132">Cell division</keyword>
<organism evidence="1 2">
    <name type="scientific">Miniphocaeibacter halophilus</name>
    <dbReference type="NCBI Taxonomy" id="2931922"/>
    <lineage>
        <taxon>Bacteria</taxon>
        <taxon>Bacillati</taxon>
        <taxon>Bacillota</taxon>
        <taxon>Tissierellia</taxon>
        <taxon>Tissierellales</taxon>
        <taxon>Peptoniphilaceae</taxon>
        <taxon>Miniphocaeibacter</taxon>
    </lineage>
</organism>
<keyword evidence="2" id="KW-1185">Reference proteome</keyword>
<evidence type="ECO:0000313" key="2">
    <source>
        <dbReference type="Proteomes" id="UP000595814"/>
    </source>
</evidence>
<protein>
    <submittedName>
        <fullName evidence="1">Cell division protein ZapA</fullName>
    </submittedName>
</protein>
<name>A0AC61MPU3_9FIRM</name>
<dbReference type="EMBL" id="CP066744">
    <property type="protein sequence ID" value="QQK07524.1"/>
    <property type="molecule type" value="Genomic_DNA"/>
</dbReference>
<proteinExistence type="predicted"/>
<sequence length="185" mass="21933">MSEKTKYNIRILNNTYTIKSDKSEEAIDEITSKINSKLSELRKNNPNLKQEMLLSLALLYFSEEITNNDLEISNLRDEIDSFRQEKRTIKEKNENFIKNINQLEKDNLKLKEDINLYLNNINKLNQYIETLKIETSNYLQELEGKNNTIKKLNDNMDNLRRDYTQTLIIVNSVKRELEKIKGKVL</sequence>
<dbReference type="Proteomes" id="UP000595814">
    <property type="component" value="Chromosome"/>
</dbReference>
<accession>A0AC61MPU3</accession>
<reference evidence="1 2" key="1">
    <citation type="journal article" date="2022" name="Int. J. Syst. Evol. Microbiol.">
        <title>Miniphocaeibacter halophilus sp. nov., an ammonium-tolerant acetate-producing bacterium isolated from a biogas system.</title>
        <authorList>
            <person name="Schnurer A."/>
            <person name="Singh A."/>
            <person name="Bi S."/>
            <person name="Qiao W."/>
            <person name="Westerholm M."/>
        </authorList>
    </citation>
    <scope>NUCLEOTIDE SEQUENCE [LARGE SCALE GENOMIC DNA]</scope>
    <source>
        <strain evidence="1 2">AMB_01</strain>
    </source>
</reference>
<keyword evidence="1" id="KW-0131">Cell cycle</keyword>
<evidence type="ECO:0000313" key="1">
    <source>
        <dbReference type="EMBL" id="QQK07524.1"/>
    </source>
</evidence>
<gene>
    <name evidence="1" type="primary">zapA</name>
    <name evidence="1" type="ORF">JFY71_09520</name>
</gene>